<dbReference type="CDD" id="cd06170">
    <property type="entry name" value="LuxR_C_like"/>
    <property type="match status" value="1"/>
</dbReference>
<dbReference type="PANTHER" id="PTHR43214">
    <property type="entry name" value="TWO-COMPONENT RESPONSE REGULATOR"/>
    <property type="match status" value="1"/>
</dbReference>
<dbReference type="InterPro" id="IPR000792">
    <property type="entry name" value="Tscrpt_reg_LuxR_C"/>
</dbReference>
<evidence type="ECO:0000313" key="3">
    <source>
        <dbReference type="EMBL" id="ECH0894477.1"/>
    </source>
</evidence>
<reference evidence="3" key="1">
    <citation type="submission" date="2019-07" db="EMBL/GenBank/DDBJ databases">
        <authorList>
            <person name="Ashton P.M."/>
            <person name="Dallman T."/>
            <person name="Nair S."/>
            <person name="De Pinna E."/>
            <person name="Peters T."/>
            <person name="Grant K."/>
        </authorList>
    </citation>
    <scope>NUCLEOTIDE SEQUENCE</scope>
    <source>
        <strain evidence="3">773673</strain>
    </source>
</reference>
<dbReference type="PROSITE" id="PS50043">
    <property type="entry name" value="HTH_LUXR_2"/>
    <property type="match status" value="1"/>
</dbReference>
<evidence type="ECO:0000256" key="1">
    <source>
        <dbReference type="ARBA" id="ARBA00023125"/>
    </source>
</evidence>
<dbReference type="SMART" id="SM00421">
    <property type="entry name" value="HTH_LUXR"/>
    <property type="match status" value="1"/>
</dbReference>
<keyword evidence="1" id="KW-0238">DNA-binding</keyword>
<accession>A0A5I0MLJ8</accession>
<dbReference type="InterPro" id="IPR039420">
    <property type="entry name" value="WalR-like"/>
</dbReference>
<gene>
    <name evidence="3" type="ORF">FPD99_10810</name>
</gene>
<dbReference type="PANTHER" id="PTHR43214:SF30">
    <property type="entry name" value="TRANSCRIPTION FACTOR YJJQ-RELATED"/>
    <property type="match status" value="1"/>
</dbReference>
<dbReference type="GO" id="GO:0003677">
    <property type="term" value="F:DNA binding"/>
    <property type="evidence" value="ECO:0007669"/>
    <property type="project" value="UniProtKB-KW"/>
</dbReference>
<comment type="caution">
    <text evidence="3">The sequence shown here is derived from an EMBL/GenBank/DDBJ whole genome shotgun (WGS) entry which is preliminary data.</text>
</comment>
<dbReference type="Pfam" id="PF00196">
    <property type="entry name" value="GerE"/>
    <property type="match status" value="1"/>
</dbReference>
<sequence>MLLGCCKNGLIISKTPLIQEGLKGAITGNFPDYKLAYCRTIEELTLLQLRRSNLVIADLAVNNASPRAICEYFYSLLSQYRDIHWVFLVPKSSYPHAVDLLMGPVSTLLSDEEPIENLISVIHAGNARSERISKTLLSPQVPSEIQQSHDRPIVLTLSERKVLRLLGKGWGINQIAALLKKSNKTISAQKNSAMRRLSIHSNAEMYAWINSSQGARELNLPSVYGETMEWKTESAREMLRS</sequence>
<name>A0A5I0MLJ8_SALET</name>
<dbReference type="Gene3D" id="3.40.50.2300">
    <property type="match status" value="1"/>
</dbReference>
<feature type="domain" description="HTH luxR-type" evidence="2">
    <location>
        <begin position="148"/>
        <end position="213"/>
    </location>
</feature>
<proteinExistence type="predicted"/>
<dbReference type="InterPro" id="IPR016032">
    <property type="entry name" value="Sig_transdc_resp-reg_C-effctor"/>
</dbReference>
<dbReference type="EMBL" id="AAIQMM010000006">
    <property type="protein sequence ID" value="ECH0894477.1"/>
    <property type="molecule type" value="Genomic_DNA"/>
</dbReference>
<dbReference type="GO" id="GO:0006355">
    <property type="term" value="P:regulation of DNA-templated transcription"/>
    <property type="evidence" value="ECO:0007669"/>
    <property type="project" value="InterPro"/>
</dbReference>
<evidence type="ECO:0000259" key="2">
    <source>
        <dbReference type="PROSITE" id="PS50043"/>
    </source>
</evidence>
<protein>
    <submittedName>
        <fullName evidence="3">Response regulator transcription factor</fullName>
    </submittedName>
</protein>
<organism evidence="3">
    <name type="scientific">Salmonella enterica subsp. enterica serovar Glostrup</name>
    <dbReference type="NCBI Taxonomy" id="1151180"/>
    <lineage>
        <taxon>Bacteria</taxon>
        <taxon>Pseudomonadati</taxon>
        <taxon>Pseudomonadota</taxon>
        <taxon>Gammaproteobacteria</taxon>
        <taxon>Enterobacterales</taxon>
        <taxon>Enterobacteriaceae</taxon>
        <taxon>Salmonella</taxon>
    </lineage>
</organism>
<dbReference type="SUPFAM" id="SSF46894">
    <property type="entry name" value="C-terminal effector domain of the bipartite response regulators"/>
    <property type="match status" value="1"/>
</dbReference>
<dbReference type="AlphaFoldDB" id="A0A5I0MLJ8"/>